<feature type="domain" description="ABC transmembrane type-2" evidence="6">
    <location>
        <begin position="22"/>
        <end position="248"/>
    </location>
</feature>
<dbReference type="PRINTS" id="PR00164">
    <property type="entry name" value="ABC2TRNSPORT"/>
</dbReference>
<keyword evidence="8" id="KW-1185">Reference proteome</keyword>
<dbReference type="InterPro" id="IPR013525">
    <property type="entry name" value="ABC2_TM"/>
</dbReference>
<comment type="subcellular location">
    <subcellularLocation>
        <location evidence="5">Cell membrane</location>
        <topology evidence="5">Multi-pass membrane protein</topology>
    </subcellularLocation>
    <subcellularLocation>
        <location evidence="1">Membrane</location>
        <topology evidence="1">Multi-pass membrane protein</topology>
    </subcellularLocation>
</comment>
<dbReference type="RefSeq" id="WP_135868998.1">
    <property type="nucleotide sequence ID" value="NZ_SRSC01000001.1"/>
</dbReference>
<keyword evidence="5" id="KW-1003">Cell membrane</keyword>
<keyword evidence="4 5" id="KW-0472">Membrane</keyword>
<reference evidence="7 8" key="1">
    <citation type="submission" date="2019-04" db="EMBL/GenBank/DDBJ databases">
        <title>Geobacter oryzae sp. nov., ferric-reducing bacteria isolated from paddy soil.</title>
        <authorList>
            <person name="Xu Z."/>
            <person name="Masuda Y."/>
            <person name="Itoh H."/>
            <person name="Senoo K."/>
        </authorList>
    </citation>
    <scope>NUCLEOTIDE SEQUENCE [LARGE SCALE GENOMIC DNA]</scope>
    <source>
        <strain evidence="7 8">Red111</strain>
    </source>
</reference>
<evidence type="ECO:0000313" key="8">
    <source>
        <dbReference type="Proteomes" id="UP000306416"/>
    </source>
</evidence>
<evidence type="ECO:0000256" key="1">
    <source>
        <dbReference type="ARBA" id="ARBA00004141"/>
    </source>
</evidence>
<evidence type="ECO:0000256" key="2">
    <source>
        <dbReference type="ARBA" id="ARBA00022692"/>
    </source>
</evidence>
<dbReference type="InterPro" id="IPR051784">
    <property type="entry name" value="Nod_factor_ABC_transporter"/>
</dbReference>
<dbReference type="PANTHER" id="PTHR43229:SF2">
    <property type="entry name" value="NODULATION PROTEIN J"/>
    <property type="match status" value="1"/>
</dbReference>
<dbReference type="Pfam" id="PF01061">
    <property type="entry name" value="ABC2_membrane"/>
    <property type="match status" value="1"/>
</dbReference>
<gene>
    <name evidence="7" type="ORF">E4633_04200</name>
</gene>
<evidence type="ECO:0000256" key="4">
    <source>
        <dbReference type="ARBA" id="ARBA00023136"/>
    </source>
</evidence>
<dbReference type="GO" id="GO:0043190">
    <property type="term" value="C:ATP-binding cassette (ABC) transporter complex"/>
    <property type="evidence" value="ECO:0007669"/>
    <property type="project" value="InterPro"/>
</dbReference>
<organism evidence="7 8">
    <name type="scientific">Geomonas terrae</name>
    <dbReference type="NCBI Taxonomy" id="2562681"/>
    <lineage>
        <taxon>Bacteria</taxon>
        <taxon>Pseudomonadati</taxon>
        <taxon>Thermodesulfobacteriota</taxon>
        <taxon>Desulfuromonadia</taxon>
        <taxon>Geobacterales</taxon>
        <taxon>Geobacteraceae</taxon>
        <taxon>Geomonas</taxon>
    </lineage>
</organism>
<protein>
    <recommendedName>
        <fullName evidence="5">Transport permease protein</fullName>
    </recommendedName>
</protein>
<comment type="similarity">
    <text evidence="5">Belongs to the ABC-2 integral membrane protein family.</text>
</comment>
<feature type="transmembrane region" description="Helical" evidence="5">
    <location>
        <begin position="175"/>
        <end position="193"/>
    </location>
</feature>
<proteinExistence type="inferred from homology"/>
<keyword evidence="5" id="KW-0813">Transport</keyword>
<comment type="caution">
    <text evidence="5">Lacks conserved residue(s) required for the propagation of feature annotation.</text>
</comment>
<dbReference type="Proteomes" id="UP000306416">
    <property type="component" value="Unassembled WGS sequence"/>
</dbReference>
<comment type="caution">
    <text evidence="7">The sequence shown here is derived from an EMBL/GenBank/DDBJ whole genome shotgun (WGS) entry which is preliminary data.</text>
</comment>
<evidence type="ECO:0000256" key="3">
    <source>
        <dbReference type="ARBA" id="ARBA00022989"/>
    </source>
</evidence>
<accession>A0A4V3P096</accession>
<feature type="transmembrane region" description="Helical" evidence="5">
    <location>
        <begin position="226"/>
        <end position="245"/>
    </location>
</feature>
<sequence>MFKGAFSIWGRDMLVLRRSIVSELVSVVAYPLTLYLAFGFGLKGYITAVNGVPYPLFIAPGLISMTAVNAAFDESSWSMWFHRRVQRTIEEYRVTPVTVYDIVIGKIFSGFSQGAVKGSVVFLVILALTPFRIDYTHLPSYLGCIALSSMTFSCLGTICGTVIDKPENIGRVQSVIIVPLIFMAGIFFPLSSYPSSILPLIELLPTTAIFEGARDALLTGAVPTHYLVNLVLSAALSFAVAVYVFNRKMAE</sequence>
<evidence type="ECO:0000313" key="7">
    <source>
        <dbReference type="EMBL" id="TGU74672.1"/>
    </source>
</evidence>
<name>A0A4V3P096_9BACT</name>
<feature type="transmembrane region" description="Helical" evidence="5">
    <location>
        <begin position="20"/>
        <end position="42"/>
    </location>
</feature>
<feature type="transmembrane region" description="Helical" evidence="5">
    <location>
        <begin position="139"/>
        <end position="163"/>
    </location>
</feature>
<dbReference type="PANTHER" id="PTHR43229">
    <property type="entry name" value="NODULATION PROTEIN J"/>
    <property type="match status" value="1"/>
</dbReference>
<dbReference type="GO" id="GO:0140359">
    <property type="term" value="F:ABC-type transporter activity"/>
    <property type="evidence" value="ECO:0007669"/>
    <property type="project" value="InterPro"/>
</dbReference>
<evidence type="ECO:0000256" key="5">
    <source>
        <dbReference type="RuleBase" id="RU361157"/>
    </source>
</evidence>
<dbReference type="InterPro" id="IPR047817">
    <property type="entry name" value="ABC2_TM_bact-type"/>
</dbReference>
<dbReference type="InterPro" id="IPR000412">
    <property type="entry name" value="ABC_2_transport"/>
</dbReference>
<dbReference type="EMBL" id="SRSC01000001">
    <property type="protein sequence ID" value="TGU74672.1"/>
    <property type="molecule type" value="Genomic_DNA"/>
</dbReference>
<keyword evidence="2 5" id="KW-0812">Transmembrane</keyword>
<dbReference type="PROSITE" id="PS51012">
    <property type="entry name" value="ABC_TM2"/>
    <property type="match status" value="1"/>
</dbReference>
<evidence type="ECO:0000259" key="6">
    <source>
        <dbReference type="PROSITE" id="PS51012"/>
    </source>
</evidence>
<keyword evidence="3 5" id="KW-1133">Transmembrane helix</keyword>
<feature type="transmembrane region" description="Helical" evidence="5">
    <location>
        <begin position="54"/>
        <end position="72"/>
    </location>
</feature>
<dbReference type="PIRSF" id="PIRSF006648">
    <property type="entry name" value="DrrB"/>
    <property type="match status" value="1"/>
</dbReference>
<dbReference type="AlphaFoldDB" id="A0A4V3P096"/>